<dbReference type="AlphaFoldDB" id="A0A8B9DCJ7"/>
<dbReference type="InterPro" id="IPR039711">
    <property type="entry name" value="GDF5OS"/>
</dbReference>
<organism evidence="2 3">
    <name type="scientific">Anser cygnoides</name>
    <name type="common">Swan goose</name>
    <dbReference type="NCBI Taxonomy" id="8845"/>
    <lineage>
        <taxon>Eukaryota</taxon>
        <taxon>Metazoa</taxon>
        <taxon>Chordata</taxon>
        <taxon>Craniata</taxon>
        <taxon>Vertebrata</taxon>
        <taxon>Euteleostomi</taxon>
        <taxon>Archelosauria</taxon>
        <taxon>Archosauria</taxon>
        <taxon>Dinosauria</taxon>
        <taxon>Saurischia</taxon>
        <taxon>Theropoda</taxon>
        <taxon>Coelurosauria</taxon>
        <taxon>Aves</taxon>
        <taxon>Neognathae</taxon>
        <taxon>Galloanserae</taxon>
        <taxon>Anseriformes</taxon>
        <taxon>Anatidae</taxon>
        <taxon>Anserinae</taxon>
        <taxon>Anser</taxon>
    </lineage>
</organism>
<feature type="compositionally biased region" description="Low complexity" evidence="1">
    <location>
        <begin position="134"/>
        <end position="150"/>
    </location>
</feature>
<dbReference type="PANTHER" id="PTHR42152:SF1">
    <property type="entry name" value="PROTEIN GDF5-AS1, MITOCHONDRIAL"/>
    <property type="match status" value="1"/>
</dbReference>
<name>A0A8B9DCJ7_ANSCY</name>
<feature type="compositionally biased region" description="Polar residues" evidence="1">
    <location>
        <begin position="179"/>
        <end position="188"/>
    </location>
</feature>
<feature type="compositionally biased region" description="Basic and acidic residues" evidence="1">
    <location>
        <begin position="201"/>
        <end position="215"/>
    </location>
</feature>
<feature type="compositionally biased region" description="Basic residues" evidence="1">
    <location>
        <begin position="169"/>
        <end position="178"/>
    </location>
</feature>
<accession>A0A8B9DCJ7</accession>
<dbReference type="PANTHER" id="PTHR42152">
    <property type="entry name" value="PROTEIN GDF5OS, MITOCHONDRIAL"/>
    <property type="match status" value="1"/>
</dbReference>
<evidence type="ECO:0000313" key="2">
    <source>
        <dbReference type="Ensembl" id="ENSACDP00005004976.1"/>
    </source>
</evidence>
<reference evidence="2" key="1">
    <citation type="submission" date="2025-08" db="UniProtKB">
        <authorList>
            <consortium name="Ensembl"/>
        </authorList>
    </citation>
    <scope>IDENTIFICATION</scope>
</reference>
<reference evidence="2" key="2">
    <citation type="submission" date="2025-09" db="UniProtKB">
        <authorList>
            <consortium name="Ensembl"/>
        </authorList>
    </citation>
    <scope>IDENTIFICATION</scope>
</reference>
<feature type="region of interest" description="Disordered" evidence="1">
    <location>
        <begin position="169"/>
        <end position="254"/>
    </location>
</feature>
<proteinExistence type="predicted"/>
<keyword evidence="3" id="KW-1185">Reference proteome</keyword>
<evidence type="ECO:0000313" key="3">
    <source>
        <dbReference type="Proteomes" id="UP000694521"/>
    </source>
</evidence>
<protein>
    <submittedName>
        <fullName evidence="2">Uncharacterized protein</fullName>
    </submittedName>
</protein>
<evidence type="ECO:0000256" key="1">
    <source>
        <dbReference type="SAM" id="MobiDB-lite"/>
    </source>
</evidence>
<dbReference type="Proteomes" id="UP000694521">
    <property type="component" value="Unplaced"/>
</dbReference>
<dbReference type="Ensembl" id="ENSACDT00005005974.1">
    <property type="protein sequence ID" value="ENSACDP00005004976.1"/>
    <property type="gene ID" value="ENSACDG00005003646.1"/>
</dbReference>
<sequence length="283" mass="31201">MIQSSQPSSLKFTCRGFLLQRVLAFFPWPLPPARPATAAVLLFLRLGYASRPGSGGSRNGGLPRALILSRISLKRFSFLWVREKATSRARSWGCGRGLLKKHSSLPDGDLSLRPRSASQTSNTSHLEEPASKTSAALESSSRGSSPSRLGQVERRRWWKVPSGDRAKLRFSGRARRTRSSAPVTSSASGRLEMSKRYRCSGVDREASGRDKNTHTEKKKKKKNIKTQPAESPVRRLSPGAPALCPPRPSPRPCQGKCCKKISFSLAGRVRLSGMLLRGVWHRS</sequence>
<feature type="region of interest" description="Disordered" evidence="1">
    <location>
        <begin position="105"/>
        <end position="152"/>
    </location>
</feature>